<dbReference type="AlphaFoldDB" id="A0A4Y7PRE7"/>
<dbReference type="EMBL" id="ML170214">
    <property type="protein sequence ID" value="TDL17954.1"/>
    <property type="molecule type" value="Genomic_DNA"/>
</dbReference>
<accession>A0A4Y7PRE7</accession>
<keyword evidence="3" id="KW-1185">Reference proteome</keyword>
<proteinExistence type="predicted"/>
<feature type="compositionally biased region" description="Polar residues" evidence="1">
    <location>
        <begin position="433"/>
        <end position="444"/>
    </location>
</feature>
<gene>
    <name evidence="2" type="ORF">BD410DRAFT_806943</name>
</gene>
<evidence type="ECO:0000256" key="1">
    <source>
        <dbReference type="SAM" id="MobiDB-lite"/>
    </source>
</evidence>
<feature type="compositionally biased region" description="Acidic residues" evidence="1">
    <location>
        <begin position="445"/>
        <end position="456"/>
    </location>
</feature>
<evidence type="ECO:0000313" key="2">
    <source>
        <dbReference type="EMBL" id="TDL17954.1"/>
    </source>
</evidence>
<feature type="region of interest" description="Disordered" evidence="1">
    <location>
        <begin position="350"/>
        <end position="488"/>
    </location>
</feature>
<sequence length="488" mass="53389">MSFLSAAPSPTEMEHDIVIPSEEPEFTGNFELDYSSFMMDPFDIPKGTFPADTPTYSDDARPPAWDDFDVVFSSPQIFVPTVDVVKFQKFAAPYRRYFKAMKAAERKPDMLALIRYFDLLQRKLPLDKLEEVIELDLVGCLSFLPPSPAAPAASSPLSSPGCGQAEPVPPSALPFPGSTSRSKPAKSAPPSALTFSASFSPSKLAMPVRPTTLKSHSSFAPLDLNVTSLSLDTTIPETIDIPTSIAPWQLFSGVEPPASKVQQSDASSQPTNYIPKINGLCSPLADIAEAEDSGADEMFSSFYEAADESGSLYTSEWVNSLDTLGEQLVTFVEDDAVSDAGTTMTDVQETFHWTDDEGEREEEDASTDIEEDRNDTDYVPTRALKPLPTPQPTCHAITSKPAPKRKASKKKEVLAKPQKPSSTKRNKKAKKALQTSRTQPATVTDTDDKENDESEPEPERQRPYKCTTCGKVPEALKKKGNQTVEPED</sequence>
<organism evidence="2 3">
    <name type="scientific">Rickenella mellea</name>
    <dbReference type="NCBI Taxonomy" id="50990"/>
    <lineage>
        <taxon>Eukaryota</taxon>
        <taxon>Fungi</taxon>
        <taxon>Dikarya</taxon>
        <taxon>Basidiomycota</taxon>
        <taxon>Agaricomycotina</taxon>
        <taxon>Agaricomycetes</taxon>
        <taxon>Hymenochaetales</taxon>
        <taxon>Rickenellaceae</taxon>
        <taxon>Rickenella</taxon>
    </lineage>
</organism>
<evidence type="ECO:0000313" key="3">
    <source>
        <dbReference type="Proteomes" id="UP000294933"/>
    </source>
</evidence>
<feature type="compositionally biased region" description="Basic residues" evidence="1">
    <location>
        <begin position="422"/>
        <end position="431"/>
    </location>
</feature>
<feature type="compositionally biased region" description="Acidic residues" evidence="1">
    <location>
        <begin position="356"/>
        <end position="374"/>
    </location>
</feature>
<protein>
    <submittedName>
        <fullName evidence="2">Uncharacterized protein</fullName>
    </submittedName>
</protein>
<dbReference type="VEuPathDB" id="FungiDB:BD410DRAFT_806943"/>
<reference evidence="2 3" key="1">
    <citation type="submission" date="2018-06" db="EMBL/GenBank/DDBJ databases">
        <title>A transcriptomic atlas of mushroom development highlights an independent origin of complex multicellularity.</title>
        <authorList>
            <consortium name="DOE Joint Genome Institute"/>
            <person name="Krizsan K."/>
            <person name="Almasi E."/>
            <person name="Merenyi Z."/>
            <person name="Sahu N."/>
            <person name="Viragh M."/>
            <person name="Koszo T."/>
            <person name="Mondo S."/>
            <person name="Kiss B."/>
            <person name="Balint B."/>
            <person name="Kues U."/>
            <person name="Barry K."/>
            <person name="Hegedus J.C."/>
            <person name="Henrissat B."/>
            <person name="Johnson J."/>
            <person name="Lipzen A."/>
            <person name="Ohm R."/>
            <person name="Nagy I."/>
            <person name="Pangilinan J."/>
            <person name="Yan J."/>
            <person name="Xiong Y."/>
            <person name="Grigoriev I.V."/>
            <person name="Hibbett D.S."/>
            <person name="Nagy L.G."/>
        </authorList>
    </citation>
    <scope>NUCLEOTIDE SEQUENCE [LARGE SCALE GENOMIC DNA]</scope>
    <source>
        <strain evidence="2 3">SZMC22713</strain>
    </source>
</reference>
<feature type="region of interest" description="Disordered" evidence="1">
    <location>
        <begin position="152"/>
        <end position="189"/>
    </location>
</feature>
<name>A0A4Y7PRE7_9AGAM</name>
<dbReference type="Proteomes" id="UP000294933">
    <property type="component" value="Unassembled WGS sequence"/>
</dbReference>